<dbReference type="AlphaFoldDB" id="B2WEI0"/>
<accession>B2WEI0</accession>
<gene>
    <name evidence="2" type="ORF">PTRG_08553</name>
</gene>
<evidence type="ECO:0000313" key="3">
    <source>
        <dbReference type="Proteomes" id="UP000001471"/>
    </source>
</evidence>
<dbReference type="HOGENOM" id="CLU_1678828_0_0_1"/>
<evidence type="ECO:0000313" key="2">
    <source>
        <dbReference type="EMBL" id="EDU51472.1"/>
    </source>
</evidence>
<evidence type="ECO:0000256" key="1">
    <source>
        <dbReference type="ARBA" id="ARBA00022679"/>
    </source>
</evidence>
<keyword evidence="1" id="KW-0808">Transferase</keyword>
<protein>
    <submittedName>
        <fullName evidence="2">2-isopropylmalate synthase</fullName>
    </submittedName>
</protein>
<sequence length="157" mass="17300">MKAASDQLGRVLTPEDLQQLFLRNYKVLGRDDYVCKHSATSTTDGDIDVRATIVDDGIFRYTDGKGPSVSAALSNALAVRTGLQISFEVYHYKWVENEQEQDMKIAMCNLNQGKFTSWGAKLGSTLDAELLACLSALPKLEGSAQSAMIFFHNQKMG</sequence>
<name>B2WEI0_PYRTR</name>
<dbReference type="GO" id="GO:0016740">
    <property type="term" value="F:transferase activity"/>
    <property type="evidence" value="ECO:0007669"/>
    <property type="project" value="UniProtKB-KW"/>
</dbReference>
<dbReference type="InParanoid" id="B2WEI0"/>
<organism evidence="2 3">
    <name type="scientific">Pyrenophora tritici-repentis (strain Pt-1C-BFP)</name>
    <name type="common">Wheat tan spot fungus</name>
    <name type="synonym">Drechslera tritici-repentis</name>
    <dbReference type="NCBI Taxonomy" id="426418"/>
    <lineage>
        <taxon>Eukaryota</taxon>
        <taxon>Fungi</taxon>
        <taxon>Dikarya</taxon>
        <taxon>Ascomycota</taxon>
        <taxon>Pezizomycotina</taxon>
        <taxon>Dothideomycetes</taxon>
        <taxon>Pleosporomycetidae</taxon>
        <taxon>Pleosporales</taxon>
        <taxon>Pleosporineae</taxon>
        <taxon>Pleosporaceae</taxon>
        <taxon>Pyrenophora</taxon>
    </lineage>
</organism>
<dbReference type="Proteomes" id="UP000001471">
    <property type="component" value="Unassembled WGS sequence"/>
</dbReference>
<dbReference type="Gene3D" id="3.30.160.270">
    <property type="match status" value="1"/>
</dbReference>
<dbReference type="EMBL" id="DS231623">
    <property type="protein sequence ID" value="EDU51472.1"/>
    <property type="molecule type" value="Genomic_DNA"/>
</dbReference>
<proteinExistence type="predicted"/>
<reference evidence="3" key="1">
    <citation type="journal article" date="2013" name="G3 (Bethesda)">
        <title>Comparative genomics of a plant-pathogenic fungus, Pyrenophora tritici-repentis, reveals transduplication and the impact of repeat elements on pathogenicity and population divergence.</title>
        <authorList>
            <person name="Manning V.A."/>
            <person name="Pandelova I."/>
            <person name="Dhillon B."/>
            <person name="Wilhelm L.J."/>
            <person name="Goodwin S.B."/>
            <person name="Berlin A.M."/>
            <person name="Figueroa M."/>
            <person name="Freitag M."/>
            <person name="Hane J.K."/>
            <person name="Henrissat B."/>
            <person name="Holman W.H."/>
            <person name="Kodira C.D."/>
            <person name="Martin J."/>
            <person name="Oliver R.P."/>
            <person name="Robbertse B."/>
            <person name="Schackwitz W."/>
            <person name="Schwartz D.C."/>
            <person name="Spatafora J.W."/>
            <person name="Turgeon B.G."/>
            <person name="Yandava C."/>
            <person name="Young S."/>
            <person name="Zhou S."/>
            <person name="Zeng Q."/>
            <person name="Grigoriev I.V."/>
            <person name="Ma L.-J."/>
            <person name="Ciuffetti L.M."/>
        </authorList>
    </citation>
    <scope>NUCLEOTIDE SEQUENCE [LARGE SCALE GENOMIC DNA]</scope>
    <source>
        <strain evidence="3">Pt-1C-BFP</strain>
    </source>
</reference>
<dbReference type="InterPro" id="IPR036230">
    <property type="entry name" value="LeuA_allosteric_dom_sf"/>
</dbReference>